<dbReference type="InterPro" id="IPR022398">
    <property type="entry name" value="Peptidase_S8_His-AS"/>
</dbReference>
<feature type="domain" description="Peptidase S8/S53" evidence="10">
    <location>
        <begin position="166"/>
        <end position="582"/>
    </location>
</feature>
<dbReference type="Pfam" id="PF06280">
    <property type="entry name" value="fn3_5"/>
    <property type="match status" value="1"/>
</dbReference>
<sequence length="959" mass="101273">MKLFSSALAAAAVIPAVSASQFVNLYDTSEPTNLGFIIELDQGSSLSKRDVHSEFHLQARALADYSVRHEFKNPKYFYGLSVDAGDVSALASLPEVKNIWPNRLHDRPRPYGASVPTSAVGTNAFSSDVHVKRDNASLPHIIGTSDINHALKMTAVDEVHKLNITGKGVKIGIVDSGIDYRHPALGGGFGPGFKVAGGYDLVGEDYDGTNTPVPDNDPLATCLEGGHGTHVAGIIAAQDPEGVGFGVLGVAPDAELHMYRIFGCLGSATDDIMMQALEMAAEDDMDLISMSVGYADIWETGSPYKTLLAGIRDKGVGLVISAGNDGERGPYFASEPALEPSVIAVASVDNDKFVTVYNAADSNGETIEYAKVFPFADSAPYHVFATPGEETSCTADTWLNLTSGFTDKDHLIALISPTSQCSWQLTALANKTGITNVWWAIADTANIRVEAPGDQPGVNVAQLRLAASDKVRAGLDAQGSDYTVSFADRAVHDATQATPGAVSIFSTFGPTMEMSLKPQLGAPGGNILSTWPVTDGNGYALISGTSMSTPHTAGVYALVKQAHPDLGPEQIAQRLQNSATPLRAADGELWTSTAQQGAGMINALRAINYETRVSPTELNLRDSAAPPVQTLTIENTSGRARTYALGHRGAAAVDALPQVFDANVNNVWRWVANGAASYASAEFSSDSVEVAAGAKATVEVTIAAPTDLDPAKLPVYGGYITVTADADGEEEVLVVPYAGVPYERASIAVLDTTNLTTGGGSSPAPPAGVPELPYLGASNTGARDNDLMTFTFPAPADGSGGVDNNPQFVGSIRQPCAYARFDVVAADTDFVPTVYGFDPAANGTALSLSSPPLDGLDDFLGVKSYGAFATIVGGHDKPVNPWQWYWRGYGAISQPWQWATVALDNGTIYQLPNADYRVLFRALRYGYDYEDPAGYDSWLSPVVRVRITDPGYPNPLLPA</sequence>
<dbReference type="PANTHER" id="PTHR43806">
    <property type="entry name" value="PEPTIDASE S8"/>
    <property type="match status" value="1"/>
</dbReference>
<dbReference type="PANTHER" id="PTHR43806:SF66">
    <property type="entry name" value="SERIN ENDOPEPTIDASE"/>
    <property type="match status" value="1"/>
</dbReference>
<feature type="signal peptide" evidence="9">
    <location>
        <begin position="1"/>
        <end position="19"/>
    </location>
</feature>
<keyword evidence="2 7" id="KW-0645">Protease</keyword>
<gene>
    <name evidence="12" type="ORF">SLS62_006847</name>
</gene>
<accession>A0AAN9V0B7</accession>
<feature type="domain" description="C5a peptidase/Subtilisin-like protease SBT2-like Fn3-like" evidence="11">
    <location>
        <begin position="620"/>
        <end position="737"/>
    </location>
</feature>
<dbReference type="Pfam" id="PF00082">
    <property type="entry name" value="Peptidase_S8"/>
    <property type="match status" value="1"/>
</dbReference>
<dbReference type="EMBL" id="JAKJXP020000053">
    <property type="protein sequence ID" value="KAK7751163.1"/>
    <property type="molecule type" value="Genomic_DNA"/>
</dbReference>
<dbReference type="InterPro" id="IPR010435">
    <property type="entry name" value="C5a/SBT2-like_Fn3"/>
</dbReference>
<keyword evidence="3 9" id="KW-0732">Signal</keyword>
<evidence type="ECO:0000313" key="13">
    <source>
        <dbReference type="Proteomes" id="UP001320420"/>
    </source>
</evidence>
<dbReference type="InterPro" id="IPR015500">
    <property type="entry name" value="Peptidase_S8_subtilisin-rel"/>
</dbReference>
<dbReference type="InterPro" id="IPR023827">
    <property type="entry name" value="Peptidase_S8_Asp-AS"/>
</dbReference>
<evidence type="ECO:0000259" key="10">
    <source>
        <dbReference type="Pfam" id="PF00082"/>
    </source>
</evidence>
<dbReference type="Gene3D" id="2.60.40.1710">
    <property type="entry name" value="Subtilisin-like superfamily"/>
    <property type="match status" value="1"/>
</dbReference>
<dbReference type="Proteomes" id="UP001320420">
    <property type="component" value="Unassembled WGS sequence"/>
</dbReference>
<comment type="caution">
    <text evidence="12">The sequence shown here is derived from an EMBL/GenBank/DDBJ whole genome shotgun (WGS) entry which is preliminary data.</text>
</comment>
<evidence type="ECO:0000256" key="3">
    <source>
        <dbReference type="ARBA" id="ARBA00022729"/>
    </source>
</evidence>
<evidence type="ECO:0000256" key="6">
    <source>
        <dbReference type="PIRSR" id="PIRSR615500-1"/>
    </source>
</evidence>
<dbReference type="SUPFAM" id="SSF52743">
    <property type="entry name" value="Subtilisin-like"/>
    <property type="match status" value="1"/>
</dbReference>
<dbReference type="PRINTS" id="PR00723">
    <property type="entry name" value="SUBTILISIN"/>
</dbReference>
<name>A0AAN9V0B7_9PEZI</name>
<evidence type="ECO:0000256" key="4">
    <source>
        <dbReference type="ARBA" id="ARBA00022801"/>
    </source>
</evidence>
<dbReference type="AlphaFoldDB" id="A0AAN9V0B7"/>
<feature type="active site" description="Charge relay system" evidence="6 7">
    <location>
        <position position="546"/>
    </location>
</feature>
<feature type="active site" description="Charge relay system" evidence="6 7">
    <location>
        <position position="175"/>
    </location>
</feature>
<dbReference type="InterPro" id="IPR034187">
    <property type="entry name" value="Peptidases_S8_5"/>
</dbReference>
<dbReference type="PROSITE" id="PS00137">
    <property type="entry name" value="SUBTILASE_HIS"/>
    <property type="match status" value="1"/>
</dbReference>
<dbReference type="PROSITE" id="PS51892">
    <property type="entry name" value="SUBTILASE"/>
    <property type="match status" value="1"/>
</dbReference>
<evidence type="ECO:0008006" key="14">
    <source>
        <dbReference type="Google" id="ProtNLM"/>
    </source>
</evidence>
<dbReference type="GO" id="GO:0006508">
    <property type="term" value="P:proteolysis"/>
    <property type="evidence" value="ECO:0007669"/>
    <property type="project" value="UniProtKB-KW"/>
</dbReference>
<dbReference type="CDD" id="cd07489">
    <property type="entry name" value="Peptidases_S8_5"/>
    <property type="match status" value="1"/>
</dbReference>
<evidence type="ECO:0000259" key="11">
    <source>
        <dbReference type="Pfam" id="PF06280"/>
    </source>
</evidence>
<dbReference type="GO" id="GO:0016020">
    <property type="term" value="C:membrane"/>
    <property type="evidence" value="ECO:0007669"/>
    <property type="project" value="InterPro"/>
</dbReference>
<proteinExistence type="inferred from homology"/>
<protein>
    <recommendedName>
        <fullName evidence="14">Subtilisin</fullName>
    </recommendedName>
</protein>
<evidence type="ECO:0000256" key="7">
    <source>
        <dbReference type="PROSITE-ProRule" id="PRU01240"/>
    </source>
</evidence>
<dbReference type="PROSITE" id="PS00138">
    <property type="entry name" value="SUBTILASE_SER"/>
    <property type="match status" value="1"/>
</dbReference>
<dbReference type="Gene3D" id="3.40.50.200">
    <property type="entry name" value="Peptidase S8/S53 domain"/>
    <property type="match status" value="2"/>
</dbReference>
<dbReference type="InterPro" id="IPR000209">
    <property type="entry name" value="Peptidase_S8/S53_dom"/>
</dbReference>
<dbReference type="GO" id="GO:0004252">
    <property type="term" value="F:serine-type endopeptidase activity"/>
    <property type="evidence" value="ECO:0007669"/>
    <property type="project" value="UniProtKB-UniRule"/>
</dbReference>
<evidence type="ECO:0000313" key="12">
    <source>
        <dbReference type="EMBL" id="KAK7751163.1"/>
    </source>
</evidence>
<feature type="active site" description="Charge relay system" evidence="6 7">
    <location>
        <position position="227"/>
    </location>
</feature>
<dbReference type="InterPro" id="IPR050131">
    <property type="entry name" value="Peptidase_S8_subtilisin-like"/>
</dbReference>
<keyword evidence="5 7" id="KW-0720">Serine protease</keyword>
<dbReference type="InterPro" id="IPR036852">
    <property type="entry name" value="Peptidase_S8/S53_dom_sf"/>
</dbReference>
<feature type="chain" id="PRO_5042869745" description="Subtilisin" evidence="9">
    <location>
        <begin position="20"/>
        <end position="959"/>
    </location>
</feature>
<dbReference type="InterPro" id="IPR023828">
    <property type="entry name" value="Peptidase_S8_Ser-AS"/>
</dbReference>
<evidence type="ECO:0000256" key="5">
    <source>
        <dbReference type="ARBA" id="ARBA00022825"/>
    </source>
</evidence>
<evidence type="ECO:0000256" key="1">
    <source>
        <dbReference type="ARBA" id="ARBA00011073"/>
    </source>
</evidence>
<evidence type="ECO:0000256" key="2">
    <source>
        <dbReference type="ARBA" id="ARBA00022670"/>
    </source>
</evidence>
<evidence type="ECO:0000256" key="9">
    <source>
        <dbReference type="SAM" id="SignalP"/>
    </source>
</evidence>
<organism evidence="12 13">
    <name type="scientific">Diatrype stigma</name>
    <dbReference type="NCBI Taxonomy" id="117547"/>
    <lineage>
        <taxon>Eukaryota</taxon>
        <taxon>Fungi</taxon>
        <taxon>Dikarya</taxon>
        <taxon>Ascomycota</taxon>
        <taxon>Pezizomycotina</taxon>
        <taxon>Sordariomycetes</taxon>
        <taxon>Xylariomycetidae</taxon>
        <taxon>Xylariales</taxon>
        <taxon>Diatrypaceae</taxon>
        <taxon>Diatrype</taxon>
    </lineage>
</organism>
<reference evidence="12 13" key="1">
    <citation type="submission" date="2024-02" db="EMBL/GenBank/DDBJ databases">
        <title>De novo assembly and annotation of 12 fungi associated with fruit tree decline syndrome in Ontario, Canada.</title>
        <authorList>
            <person name="Sulman M."/>
            <person name="Ellouze W."/>
            <person name="Ilyukhin E."/>
        </authorList>
    </citation>
    <scope>NUCLEOTIDE SEQUENCE [LARGE SCALE GENOMIC DNA]</scope>
    <source>
        <strain evidence="12 13">M11/M66-122</strain>
    </source>
</reference>
<comment type="similarity">
    <text evidence="1 7 8">Belongs to the peptidase S8 family.</text>
</comment>
<evidence type="ECO:0000256" key="8">
    <source>
        <dbReference type="RuleBase" id="RU003355"/>
    </source>
</evidence>
<dbReference type="PROSITE" id="PS00136">
    <property type="entry name" value="SUBTILASE_ASP"/>
    <property type="match status" value="1"/>
</dbReference>
<keyword evidence="4 7" id="KW-0378">Hydrolase</keyword>
<keyword evidence="13" id="KW-1185">Reference proteome</keyword>